<organism evidence="1 2">
    <name type="scientific">Archangium minus</name>
    <dbReference type="NCBI Taxonomy" id="83450"/>
    <lineage>
        <taxon>Bacteria</taxon>
        <taxon>Pseudomonadati</taxon>
        <taxon>Myxococcota</taxon>
        <taxon>Myxococcia</taxon>
        <taxon>Myxococcales</taxon>
        <taxon>Cystobacterineae</taxon>
        <taxon>Archangiaceae</taxon>
        <taxon>Archangium</taxon>
    </lineage>
</organism>
<evidence type="ECO:0000313" key="1">
    <source>
        <dbReference type="EMBL" id="WNG43641.1"/>
    </source>
</evidence>
<dbReference type="RefSeq" id="WP_395815021.1">
    <property type="nucleotide sequence ID" value="NZ_CP043494.1"/>
</dbReference>
<accession>A0ABY9WRL9</accession>
<sequence length="196" mass="21995">MAARTDRDFISIHPITTGAPPYTGSISWMTSATQASKASWRASHTKQVLEVMRLFQVPLALSGLKTDLHAKQWRLVHKSTPMEGGKEFTYSEEVLTVPDYSKGLAGLVWRNFYGPPFVRMFGERLDSLPPECRQPLGEELVLVQPYELPTEAGTETGIARERELISLLGPECFYDHAHHTLPTRRPVLDSLGQPLH</sequence>
<dbReference type="EMBL" id="CP043494">
    <property type="protein sequence ID" value="WNG43641.1"/>
    <property type="molecule type" value="Genomic_DNA"/>
</dbReference>
<keyword evidence="2" id="KW-1185">Reference proteome</keyword>
<gene>
    <name evidence="1" type="ORF">F0U60_05680</name>
</gene>
<evidence type="ECO:0000313" key="2">
    <source>
        <dbReference type="Proteomes" id="UP001611383"/>
    </source>
</evidence>
<proteinExistence type="predicted"/>
<dbReference type="Proteomes" id="UP001611383">
    <property type="component" value="Chromosome"/>
</dbReference>
<protein>
    <submittedName>
        <fullName evidence="1">Uncharacterized protein</fullName>
    </submittedName>
</protein>
<name>A0ABY9WRL9_9BACT</name>
<reference evidence="1 2" key="1">
    <citation type="submission" date="2019-08" db="EMBL/GenBank/DDBJ databases">
        <title>Archangium and Cystobacter genomes.</title>
        <authorList>
            <person name="Chen I.-C.K."/>
            <person name="Wielgoss S."/>
        </authorList>
    </citation>
    <scope>NUCLEOTIDE SEQUENCE [LARGE SCALE GENOMIC DNA]</scope>
    <source>
        <strain evidence="1 2">Cbm 6</strain>
    </source>
</reference>